<reference evidence="1" key="1">
    <citation type="submission" date="2014-05" db="EMBL/GenBank/DDBJ databases">
        <authorList>
            <person name="Chronopoulou M."/>
        </authorList>
    </citation>
    <scope>NUCLEOTIDE SEQUENCE</scope>
    <source>
        <tissue evidence="1">Whole organism</tissue>
    </source>
</reference>
<evidence type="ECO:0000313" key="1">
    <source>
        <dbReference type="EMBL" id="CDW23643.1"/>
    </source>
</evidence>
<protein>
    <submittedName>
        <fullName evidence="1">Uncharacterized protein</fullName>
    </submittedName>
</protein>
<organism evidence="1">
    <name type="scientific">Lepeophtheirus salmonis</name>
    <name type="common">Salmon louse</name>
    <name type="synonym">Caligus salmonis</name>
    <dbReference type="NCBI Taxonomy" id="72036"/>
    <lineage>
        <taxon>Eukaryota</taxon>
        <taxon>Metazoa</taxon>
        <taxon>Ecdysozoa</taxon>
        <taxon>Arthropoda</taxon>
        <taxon>Crustacea</taxon>
        <taxon>Multicrustacea</taxon>
        <taxon>Hexanauplia</taxon>
        <taxon>Copepoda</taxon>
        <taxon>Siphonostomatoida</taxon>
        <taxon>Caligidae</taxon>
        <taxon>Lepeophtheirus</taxon>
    </lineage>
</organism>
<dbReference type="EMBL" id="HACA01006282">
    <property type="protein sequence ID" value="CDW23643.1"/>
    <property type="molecule type" value="Transcribed_RNA"/>
</dbReference>
<feature type="non-terminal residue" evidence="1">
    <location>
        <position position="51"/>
    </location>
</feature>
<sequence>MSYLFLINQKGLAFAIFNFEKLNDGRGNVSRYIKQSICSRFFHSKIRIRKT</sequence>
<proteinExistence type="predicted"/>
<dbReference type="AlphaFoldDB" id="A0A0K2TCA5"/>
<accession>A0A0K2TCA5</accession>
<name>A0A0K2TCA5_LEPSM</name>